<accession>A0A1G5WUI8</accession>
<dbReference type="AlphaFoldDB" id="A0A1G5WUI8"/>
<comment type="catalytic activity">
    <reaction evidence="9">
        <text>3-sulfopyruvate + H(+) = sulfoacetaldehyde + CO2</text>
        <dbReference type="Rhea" id="RHEA:20948"/>
        <dbReference type="ChEBI" id="CHEBI:15378"/>
        <dbReference type="ChEBI" id="CHEBI:16526"/>
        <dbReference type="ChEBI" id="CHEBI:57940"/>
        <dbReference type="ChEBI" id="CHEBI:58246"/>
        <dbReference type="EC" id="4.1.1.79"/>
    </reaction>
</comment>
<keyword evidence="1" id="KW-0174">Coenzyme M biosynthesis</keyword>
<comment type="function">
    <text evidence="5">Involved in the biosynthesis of the coenzyme M (2-mercaptoethanesulfonic acid). Catalyzes the decarboxylation of sulfopyruvate to sulfoacetaldehyde.</text>
</comment>
<dbReference type="Pfam" id="PF02776">
    <property type="entry name" value="TPP_enzyme_N"/>
    <property type="match status" value="1"/>
</dbReference>
<dbReference type="CDD" id="cd07035">
    <property type="entry name" value="TPP_PYR_POX_like"/>
    <property type="match status" value="1"/>
</dbReference>
<evidence type="ECO:0000256" key="6">
    <source>
        <dbReference type="ARBA" id="ARBA00037914"/>
    </source>
</evidence>
<proteinExistence type="predicted"/>
<evidence type="ECO:0000256" key="8">
    <source>
        <dbReference type="ARBA" id="ARBA00038875"/>
    </source>
</evidence>
<reference evidence="12 13" key="1">
    <citation type="submission" date="2016-10" db="EMBL/GenBank/DDBJ databases">
        <authorList>
            <person name="Varghese N."/>
            <person name="Submissions S."/>
        </authorList>
    </citation>
    <scope>NUCLEOTIDE SEQUENCE [LARGE SCALE GENOMIC DNA]</scope>
    <source>
        <strain evidence="12 13">DSM 16643</strain>
    </source>
</reference>
<dbReference type="Gene3D" id="3.40.50.970">
    <property type="match status" value="2"/>
</dbReference>
<dbReference type="SUPFAM" id="SSF52518">
    <property type="entry name" value="Thiamin diphosphate-binding fold (THDP-binding)"/>
    <property type="match status" value="2"/>
</dbReference>
<protein>
    <recommendedName>
        <fullName evidence="8">sulfopyruvate decarboxylase</fullName>
        <ecNumber evidence="8">4.1.1.79</ecNumber>
    </recommendedName>
</protein>
<dbReference type="GO" id="GO:0050545">
    <property type="term" value="F:sulfopyruvate decarboxylase activity"/>
    <property type="evidence" value="ECO:0007669"/>
    <property type="project" value="UniProtKB-EC"/>
</dbReference>
<dbReference type="EMBL" id="FMXB01000013">
    <property type="protein sequence ID" value="SDA61793.1"/>
    <property type="molecule type" value="Genomic_DNA"/>
</dbReference>
<comment type="pathway">
    <text evidence="6">Cofactor biosynthesis; coenzyme M biosynthesis; sulfoacetaldehyde from phosphoenolpyruvate and sulfite: step 4/4.</text>
</comment>
<evidence type="ECO:0000256" key="2">
    <source>
        <dbReference type="ARBA" id="ARBA00022793"/>
    </source>
</evidence>
<dbReference type="PROSITE" id="PS00187">
    <property type="entry name" value="TPP_ENZYMES"/>
    <property type="match status" value="1"/>
</dbReference>
<dbReference type="NCBIfam" id="TIGR03297">
    <property type="entry name" value="Ppyr-DeCO2ase"/>
    <property type="match status" value="1"/>
</dbReference>
<feature type="domain" description="Thiamine pyrophosphate enzyme N-terminal TPP-binding" evidence="11">
    <location>
        <begin position="5"/>
        <end position="113"/>
    </location>
</feature>
<evidence type="ECO:0000259" key="10">
    <source>
        <dbReference type="Pfam" id="PF02775"/>
    </source>
</evidence>
<dbReference type="RefSeq" id="WP_149732239.1">
    <property type="nucleotide sequence ID" value="NZ_FMXB01000013.1"/>
</dbReference>
<keyword evidence="13" id="KW-1185">Reference proteome</keyword>
<dbReference type="GO" id="GO:0033980">
    <property type="term" value="F:phosphonopyruvate decarboxylase activity"/>
    <property type="evidence" value="ECO:0007669"/>
    <property type="project" value="InterPro"/>
</dbReference>
<dbReference type="GO" id="GO:0030976">
    <property type="term" value="F:thiamine pyrophosphate binding"/>
    <property type="evidence" value="ECO:0007669"/>
    <property type="project" value="InterPro"/>
</dbReference>
<keyword evidence="12" id="KW-0670">Pyruvate</keyword>
<evidence type="ECO:0000256" key="9">
    <source>
        <dbReference type="ARBA" id="ARBA00048551"/>
    </source>
</evidence>
<keyword evidence="3" id="KW-0786">Thiamine pyrophosphate</keyword>
<comment type="subunit">
    <text evidence="7">Heterododecamer composed of 6 subunits alpha and 6 subunits beta.</text>
</comment>
<dbReference type="OrthoDB" id="77140at2157"/>
<dbReference type="PANTHER" id="PTHR42818:SF1">
    <property type="entry name" value="SULFOPYRUVATE DECARBOXYLASE"/>
    <property type="match status" value="1"/>
</dbReference>
<dbReference type="GO" id="GO:0032923">
    <property type="term" value="P:organic phosphonate biosynthetic process"/>
    <property type="evidence" value="ECO:0007669"/>
    <property type="project" value="InterPro"/>
</dbReference>
<dbReference type="InterPro" id="IPR012001">
    <property type="entry name" value="Thiamin_PyroP_enz_TPP-bd_dom"/>
</dbReference>
<evidence type="ECO:0000313" key="13">
    <source>
        <dbReference type="Proteomes" id="UP000323439"/>
    </source>
</evidence>
<feature type="domain" description="Thiamine pyrophosphate enzyme TPP-binding" evidence="10">
    <location>
        <begin position="207"/>
        <end position="342"/>
    </location>
</feature>
<dbReference type="CDD" id="cd03371">
    <property type="entry name" value="TPP_PpyrDC"/>
    <property type="match status" value="1"/>
</dbReference>
<sequence>MINVEDFVKYLKNINIDFFTGVPDSQLSSFADYVEENCENIIAANEGNALAIASGYNLSTGNYPLVYLQNSGLGNIVNPVTSLTHSEVYSIPVVYLIGWRGQPGVHDEPQHIKQGAITLDLLNLLDIKYTVISNESNFDELKEIFENDFINQLNCGKSVAVVVSKGAFEEYKIKKENNNILSREKAIQTIVDFLSEKDMVVSTTGKSSRELFEYREELKQGHGNDFLTVGSMGHSSSIALGVALNNPNKRIFCFDGDGAILMHMGSLALIGSMKPKNFHHVMFNNSAHESVGGLPTIMSDIDINEIILACGYDKVYNAKSIDELKDVLPKFIEDNGPVFLNIDVNLKSRNDLGRPTTTPLENKLDFIEKLRS</sequence>
<organism evidence="12 13">
    <name type="scientific">Methanobrevibacter millerae</name>
    <dbReference type="NCBI Taxonomy" id="230361"/>
    <lineage>
        <taxon>Archaea</taxon>
        <taxon>Methanobacteriati</taxon>
        <taxon>Methanobacteriota</taxon>
        <taxon>Methanomada group</taxon>
        <taxon>Methanobacteria</taxon>
        <taxon>Methanobacteriales</taxon>
        <taxon>Methanobacteriaceae</taxon>
        <taxon>Methanobrevibacter</taxon>
    </lineage>
</organism>
<evidence type="ECO:0000313" key="12">
    <source>
        <dbReference type="EMBL" id="SDA61793.1"/>
    </source>
</evidence>
<dbReference type="InterPro" id="IPR029061">
    <property type="entry name" value="THDP-binding"/>
</dbReference>
<evidence type="ECO:0000256" key="1">
    <source>
        <dbReference type="ARBA" id="ARBA00022545"/>
    </source>
</evidence>
<dbReference type="InterPro" id="IPR011766">
    <property type="entry name" value="TPP_enzyme_TPP-bd"/>
</dbReference>
<evidence type="ECO:0000256" key="5">
    <source>
        <dbReference type="ARBA" id="ARBA00037396"/>
    </source>
</evidence>
<dbReference type="GO" id="GO:0000287">
    <property type="term" value="F:magnesium ion binding"/>
    <property type="evidence" value="ECO:0007669"/>
    <property type="project" value="InterPro"/>
</dbReference>
<dbReference type="InterPro" id="IPR051818">
    <property type="entry name" value="TPP_dependent_decarboxylase"/>
</dbReference>
<dbReference type="GO" id="GO:0019295">
    <property type="term" value="P:coenzyme M biosynthetic process"/>
    <property type="evidence" value="ECO:0007669"/>
    <property type="project" value="UniProtKB-KW"/>
</dbReference>
<evidence type="ECO:0000259" key="11">
    <source>
        <dbReference type="Pfam" id="PF02776"/>
    </source>
</evidence>
<dbReference type="EC" id="4.1.1.79" evidence="8"/>
<dbReference type="InterPro" id="IPR017684">
    <property type="entry name" value="Phosphono-pyrv_decarboxylase"/>
</dbReference>
<dbReference type="PANTHER" id="PTHR42818">
    <property type="entry name" value="SULFOPYRUVATE DECARBOXYLASE SUBUNIT ALPHA"/>
    <property type="match status" value="1"/>
</dbReference>
<evidence type="ECO:0000256" key="3">
    <source>
        <dbReference type="ARBA" id="ARBA00023052"/>
    </source>
</evidence>
<name>A0A1G5WUI8_9EURY</name>
<keyword evidence="2" id="KW-0210">Decarboxylase</keyword>
<dbReference type="InterPro" id="IPR000399">
    <property type="entry name" value="TPP-bd_CS"/>
</dbReference>
<dbReference type="Proteomes" id="UP000323439">
    <property type="component" value="Unassembled WGS sequence"/>
</dbReference>
<gene>
    <name evidence="12" type="ORF">SAMN02910315_01713</name>
</gene>
<evidence type="ECO:0000256" key="7">
    <source>
        <dbReference type="ARBA" id="ARBA00038733"/>
    </source>
</evidence>
<keyword evidence="4" id="KW-0456">Lyase</keyword>
<dbReference type="Pfam" id="PF02775">
    <property type="entry name" value="TPP_enzyme_C"/>
    <property type="match status" value="1"/>
</dbReference>
<evidence type="ECO:0000256" key="4">
    <source>
        <dbReference type="ARBA" id="ARBA00023239"/>
    </source>
</evidence>